<keyword evidence="1 3" id="KW-0238">DNA-binding</keyword>
<reference evidence="6 7" key="2">
    <citation type="submission" date="2024-09" db="EMBL/GenBank/DDBJ databases">
        <title>Draft genome sequence of Candidatus Magnetaquicoccaceae bacterium FCR-1.</title>
        <authorList>
            <person name="Shimoshige H."/>
            <person name="Shimamura S."/>
            <person name="Taoka A."/>
            <person name="Kobayashi H."/>
            <person name="Maekawa T."/>
        </authorList>
    </citation>
    <scope>NUCLEOTIDE SEQUENCE [LARGE SCALE GENOMIC DNA]</scope>
    <source>
        <strain evidence="6 7">FCR-1</strain>
    </source>
</reference>
<evidence type="ECO:0000256" key="3">
    <source>
        <dbReference type="PROSITE-ProRule" id="PRU01091"/>
    </source>
</evidence>
<evidence type="ECO:0000259" key="4">
    <source>
        <dbReference type="PROSITE" id="PS50110"/>
    </source>
</evidence>
<reference evidence="6 7" key="1">
    <citation type="submission" date="2024-05" db="EMBL/GenBank/DDBJ databases">
        <authorList>
            <consortium name="Candidatus Magnetaquicoccaceae bacterium FCR-1 genome sequencing consortium"/>
            <person name="Shimoshige H."/>
            <person name="Shimamura S."/>
            <person name="Taoka A."/>
            <person name="Kobayashi H."/>
            <person name="Maekawa T."/>
        </authorList>
    </citation>
    <scope>NUCLEOTIDE SEQUENCE [LARGE SCALE GENOMIC DNA]</scope>
    <source>
        <strain evidence="6 7">FCR-1</strain>
    </source>
</reference>
<dbReference type="Gene3D" id="1.10.10.10">
    <property type="entry name" value="Winged helix-like DNA-binding domain superfamily/Winged helix DNA-binding domain"/>
    <property type="match status" value="1"/>
</dbReference>
<dbReference type="EMBL" id="BAAFGK010000004">
    <property type="protein sequence ID" value="GAB0057498.1"/>
    <property type="molecule type" value="Genomic_DNA"/>
</dbReference>
<organism evidence="6 7">
    <name type="scientific">Candidatus Magnetaquiglobus chichijimensis</name>
    <dbReference type="NCBI Taxonomy" id="3141448"/>
    <lineage>
        <taxon>Bacteria</taxon>
        <taxon>Pseudomonadati</taxon>
        <taxon>Pseudomonadota</taxon>
        <taxon>Magnetococcia</taxon>
        <taxon>Magnetococcales</taxon>
        <taxon>Candidatus Magnetaquicoccaceae</taxon>
        <taxon>Candidatus Magnetaquiglobus</taxon>
    </lineage>
</organism>
<dbReference type="Pfam" id="PF00072">
    <property type="entry name" value="Response_reg"/>
    <property type="match status" value="1"/>
</dbReference>
<evidence type="ECO:0000313" key="7">
    <source>
        <dbReference type="Proteomes" id="UP001628193"/>
    </source>
</evidence>
<proteinExistence type="predicted"/>
<evidence type="ECO:0000259" key="5">
    <source>
        <dbReference type="PROSITE" id="PS51755"/>
    </source>
</evidence>
<gene>
    <name evidence="6" type="primary">kdpE_2</name>
    <name evidence="6" type="ORF">SIID45300_01827</name>
</gene>
<dbReference type="InterPro" id="IPR036388">
    <property type="entry name" value="WH-like_DNA-bd_sf"/>
</dbReference>
<dbReference type="InterPro" id="IPR039420">
    <property type="entry name" value="WalR-like"/>
</dbReference>
<dbReference type="PROSITE" id="PS50110">
    <property type="entry name" value="RESPONSE_REGULATORY"/>
    <property type="match status" value="1"/>
</dbReference>
<dbReference type="InterPro" id="IPR001867">
    <property type="entry name" value="OmpR/PhoB-type_DNA-bd"/>
</dbReference>
<dbReference type="Gene3D" id="6.10.250.690">
    <property type="match status" value="1"/>
</dbReference>
<dbReference type="Proteomes" id="UP001628193">
    <property type="component" value="Unassembled WGS sequence"/>
</dbReference>
<feature type="DNA-binding region" description="OmpR/PhoB-type" evidence="3">
    <location>
        <begin position="135"/>
        <end position="234"/>
    </location>
</feature>
<dbReference type="InterPro" id="IPR011006">
    <property type="entry name" value="CheY-like_superfamily"/>
</dbReference>
<protein>
    <submittedName>
        <fullName evidence="6">KDP operon transcriptional regulatory protein KdpE</fullName>
    </submittedName>
</protein>
<feature type="domain" description="OmpR/PhoB-type" evidence="5">
    <location>
        <begin position="135"/>
        <end position="234"/>
    </location>
</feature>
<evidence type="ECO:0000313" key="6">
    <source>
        <dbReference type="EMBL" id="GAB0057498.1"/>
    </source>
</evidence>
<sequence length="235" mass="26705">MMKSTAGSRILVVEDEPQMRRFLRTALSAREFEVIEAVNAREARLAVTSHPPEMVLLDLGLPDGDGIDFTREVRGWSLVPIIVISARGREDDKVEALDAGADDYLTKPFGVNELLARIRVGLRHAARLASGNQREGILKVGPLYLDPERREVRIEGQPITLTPIEYRLLLLMARNAGRVLTHQQILKEVWGPHYTHQTHTLRVFMAQLRRKVEFDPAQPRLLMTEMGVGYRMHDE</sequence>
<accession>A0ABQ0C9C9</accession>
<dbReference type="Gene3D" id="3.40.50.2300">
    <property type="match status" value="1"/>
</dbReference>
<dbReference type="PANTHER" id="PTHR48111">
    <property type="entry name" value="REGULATOR OF RPOS"/>
    <property type="match status" value="1"/>
</dbReference>
<evidence type="ECO:0000256" key="1">
    <source>
        <dbReference type="ARBA" id="ARBA00023125"/>
    </source>
</evidence>
<dbReference type="PROSITE" id="PS51755">
    <property type="entry name" value="OMPR_PHOB"/>
    <property type="match status" value="1"/>
</dbReference>
<name>A0ABQ0C9C9_9PROT</name>
<keyword evidence="7" id="KW-1185">Reference proteome</keyword>
<feature type="domain" description="Response regulatory" evidence="4">
    <location>
        <begin position="9"/>
        <end position="122"/>
    </location>
</feature>
<dbReference type="CDD" id="cd00383">
    <property type="entry name" value="trans_reg_C"/>
    <property type="match status" value="1"/>
</dbReference>
<dbReference type="InterPro" id="IPR001789">
    <property type="entry name" value="Sig_transdc_resp-reg_receiver"/>
</dbReference>
<dbReference type="SMART" id="SM00862">
    <property type="entry name" value="Trans_reg_C"/>
    <property type="match status" value="1"/>
</dbReference>
<dbReference type="SMART" id="SM00448">
    <property type="entry name" value="REC"/>
    <property type="match status" value="1"/>
</dbReference>
<comment type="caution">
    <text evidence="6">The sequence shown here is derived from an EMBL/GenBank/DDBJ whole genome shotgun (WGS) entry which is preliminary data.</text>
</comment>
<dbReference type="SUPFAM" id="SSF52172">
    <property type="entry name" value="CheY-like"/>
    <property type="match status" value="1"/>
</dbReference>
<keyword evidence="2" id="KW-0597">Phosphoprotein</keyword>
<dbReference type="PANTHER" id="PTHR48111:SF50">
    <property type="entry name" value="KDP OPERON TRANSCRIPTIONAL REGULATORY PROTEIN KDPE"/>
    <property type="match status" value="1"/>
</dbReference>
<evidence type="ECO:0000256" key="2">
    <source>
        <dbReference type="PROSITE-ProRule" id="PRU00169"/>
    </source>
</evidence>
<feature type="modified residue" description="4-aspartylphosphate" evidence="2">
    <location>
        <position position="58"/>
    </location>
</feature>
<dbReference type="Pfam" id="PF00486">
    <property type="entry name" value="Trans_reg_C"/>
    <property type="match status" value="1"/>
</dbReference>
<dbReference type="CDD" id="cd17620">
    <property type="entry name" value="REC_OmpR_KdpE-like"/>
    <property type="match status" value="1"/>
</dbReference>